<comment type="caution">
    <text evidence="1">The sequence shown here is derived from an EMBL/GenBank/DDBJ whole genome shotgun (WGS) entry which is preliminary data.</text>
</comment>
<dbReference type="EMBL" id="JBHSFI010000003">
    <property type="protein sequence ID" value="MFC4628012.1"/>
    <property type="molecule type" value="Genomic_DNA"/>
</dbReference>
<protein>
    <submittedName>
        <fullName evidence="1">Uncharacterized protein</fullName>
    </submittedName>
</protein>
<accession>A0ABV9HD14</accession>
<name>A0ABV9HD14_9MICO</name>
<evidence type="ECO:0000313" key="2">
    <source>
        <dbReference type="Proteomes" id="UP001596011"/>
    </source>
</evidence>
<gene>
    <name evidence="1" type="ORF">ACFO6V_07200</name>
</gene>
<keyword evidence="2" id="KW-1185">Reference proteome</keyword>
<sequence>MITLSEDPFDGLIGEYADRPTMNTFSAWEDTRVLRKSDPGMNVRMLMDDIGMQALPYGPGASRGFSVSIGEDEEAVAVLIRNAIPAHVYHSGHGWDGLRDYVQSAVHRLLQGHLFLEIEYFRPSDTPEAKPVAFRIEILQPELIRHRFGRYALLVPERSTSTEEPHRSAVPIKAENLVVARLPRALRRDLKRMLELLRMADNDLDVMSDFTMGRHGLDTGFDFAEHQRGTQDIVLKGTRRIGWTGRGVLTDDLLDPERAWRAIQFARFVVELRNIALSALQETVDRAGAEIGFTAQLEVSGVLQPPDLDRLEAALTEGTLPMAELRYPRRRTPFAP</sequence>
<dbReference type="Proteomes" id="UP001596011">
    <property type="component" value="Unassembled WGS sequence"/>
</dbReference>
<organism evidence="1 2">
    <name type="scientific">Promicromonospora alba</name>
    <dbReference type="NCBI Taxonomy" id="1616110"/>
    <lineage>
        <taxon>Bacteria</taxon>
        <taxon>Bacillati</taxon>
        <taxon>Actinomycetota</taxon>
        <taxon>Actinomycetes</taxon>
        <taxon>Micrococcales</taxon>
        <taxon>Promicromonosporaceae</taxon>
        <taxon>Promicromonospora</taxon>
    </lineage>
</organism>
<dbReference type="RefSeq" id="WP_377133686.1">
    <property type="nucleotide sequence ID" value="NZ_JBHSFI010000003.1"/>
</dbReference>
<proteinExistence type="predicted"/>
<reference evidence="2" key="1">
    <citation type="journal article" date="2019" name="Int. J. Syst. Evol. Microbiol.">
        <title>The Global Catalogue of Microorganisms (GCM) 10K type strain sequencing project: providing services to taxonomists for standard genome sequencing and annotation.</title>
        <authorList>
            <consortium name="The Broad Institute Genomics Platform"/>
            <consortium name="The Broad Institute Genome Sequencing Center for Infectious Disease"/>
            <person name="Wu L."/>
            <person name="Ma J."/>
        </authorList>
    </citation>
    <scope>NUCLEOTIDE SEQUENCE [LARGE SCALE GENOMIC DNA]</scope>
    <source>
        <strain evidence="2">CCUG 42722</strain>
    </source>
</reference>
<evidence type="ECO:0000313" key="1">
    <source>
        <dbReference type="EMBL" id="MFC4628012.1"/>
    </source>
</evidence>